<dbReference type="Proteomes" id="UP000294535">
    <property type="component" value="Unassembled WGS sequence"/>
</dbReference>
<dbReference type="InterPro" id="IPR001509">
    <property type="entry name" value="Epimerase_deHydtase"/>
</dbReference>
<proteinExistence type="predicted"/>
<feature type="domain" description="NAD-dependent epimerase/dehydratase" evidence="2">
    <location>
        <begin position="3"/>
        <end position="251"/>
    </location>
</feature>
<keyword evidence="4" id="KW-1185">Reference proteome</keyword>
<dbReference type="PRINTS" id="PR01713">
    <property type="entry name" value="NUCEPIMERASE"/>
</dbReference>
<dbReference type="RefSeq" id="WP_133553635.1">
    <property type="nucleotide sequence ID" value="NZ_SNYF01000005.1"/>
</dbReference>
<evidence type="ECO:0000313" key="3">
    <source>
        <dbReference type="EMBL" id="TDQ19381.1"/>
    </source>
</evidence>
<dbReference type="SUPFAM" id="SSF51735">
    <property type="entry name" value="NAD(P)-binding Rossmann-fold domains"/>
    <property type="match status" value="1"/>
</dbReference>
<organism evidence="3 4">
    <name type="scientific">Algoriphagus boseongensis</name>
    <dbReference type="NCBI Taxonomy" id="1442587"/>
    <lineage>
        <taxon>Bacteria</taxon>
        <taxon>Pseudomonadati</taxon>
        <taxon>Bacteroidota</taxon>
        <taxon>Cytophagia</taxon>
        <taxon>Cytophagales</taxon>
        <taxon>Cyclobacteriaceae</taxon>
        <taxon>Algoriphagus</taxon>
    </lineage>
</organism>
<dbReference type="EMBL" id="SNYF01000005">
    <property type="protein sequence ID" value="TDQ19381.1"/>
    <property type="molecule type" value="Genomic_DNA"/>
</dbReference>
<name>A0A4R6T9E8_9BACT</name>
<accession>A0A4R6T9E8</accession>
<dbReference type="AlphaFoldDB" id="A0A4R6T9E8"/>
<sequence length="329" mass="37790">MQILITGSSGFIGFHLAKRLLEEGFNVTGIDNHNDYYDVGLKDARLAHLSSYSGYSFIKADITDRNALESFFKDLKYSCVFHLAAQAGVRYSLQHPEAYVHSNLRGFFEILDLCRQYQVPRFYFASSSSVYGNSNEVPYREDAVVDEPVSFYAATKRSNELMAYSYAQLYPMHIRGFRFFTVYGPYGRPDMAYFSFTRAIEEGSIIQLFNNGNLMRDFTYIDDVVEGLVGILKRDSAEIRTGGSYEIFNIGNHRPVPLGHFVFVLEKLLNKKAWVEYVPMQAGDVYATYADLTRIHAITGFQPKISIEEGLSRFVEWYRSYYKHLPIND</sequence>
<evidence type="ECO:0000313" key="4">
    <source>
        <dbReference type="Proteomes" id="UP000294535"/>
    </source>
</evidence>
<dbReference type="Pfam" id="PF01370">
    <property type="entry name" value="Epimerase"/>
    <property type="match status" value="1"/>
</dbReference>
<dbReference type="InterPro" id="IPR036291">
    <property type="entry name" value="NAD(P)-bd_dom_sf"/>
</dbReference>
<evidence type="ECO:0000259" key="2">
    <source>
        <dbReference type="Pfam" id="PF01370"/>
    </source>
</evidence>
<dbReference type="PANTHER" id="PTHR43574">
    <property type="entry name" value="EPIMERASE-RELATED"/>
    <property type="match status" value="1"/>
</dbReference>
<evidence type="ECO:0000256" key="1">
    <source>
        <dbReference type="ARBA" id="ARBA00023027"/>
    </source>
</evidence>
<reference evidence="3 4" key="1">
    <citation type="submission" date="2019-03" db="EMBL/GenBank/DDBJ databases">
        <title>Genomic Encyclopedia of Type Strains, Phase III (KMG-III): the genomes of soil and plant-associated and newly described type strains.</title>
        <authorList>
            <person name="Whitman W."/>
        </authorList>
    </citation>
    <scope>NUCLEOTIDE SEQUENCE [LARGE SCALE GENOMIC DNA]</scope>
    <source>
        <strain evidence="3 4">CECT 8446</strain>
    </source>
</reference>
<dbReference type="Gene3D" id="3.40.50.720">
    <property type="entry name" value="NAD(P)-binding Rossmann-like Domain"/>
    <property type="match status" value="1"/>
</dbReference>
<dbReference type="OrthoDB" id="9811743at2"/>
<keyword evidence="1" id="KW-0520">NAD</keyword>
<gene>
    <name evidence="3" type="ORF">DFQ04_1202</name>
</gene>
<comment type="caution">
    <text evidence="3">The sequence shown here is derived from an EMBL/GenBank/DDBJ whole genome shotgun (WGS) entry which is preliminary data.</text>
</comment>
<protein>
    <submittedName>
        <fullName evidence="3">UDP-glucuronate 4-epimerase</fullName>
    </submittedName>
</protein>